<keyword evidence="3" id="KW-1185">Reference proteome</keyword>
<name>A0A0D3KVY8_EMIH1</name>
<evidence type="ECO:0000313" key="2">
    <source>
        <dbReference type="EnsemblProtists" id="EOD39923"/>
    </source>
</evidence>
<dbReference type="PaxDb" id="2903-EOD39923"/>
<accession>A0A0D3KVY8</accession>
<organism evidence="2 3">
    <name type="scientific">Emiliania huxleyi (strain CCMP1516)</name>
    <dbReference type="NCBI Taxonomy" id="280463"/>
    <lineage>
        <taxon>Eukaryota</taxon>
        <taxon>Haptista</taxon>
        <taxon>Haptophyta</taxon>
        <taxon>Prymnesiophyceae</taxon>
        <taxon>Isochrysidales</taxon>
        <taxon>Noelaerhabdaceae</taxon>
        <taxon>Emiliania</taxon>
    </lineage>
</organism>
<dbReference type="GeneID" id="17285233"/>
<dbReference type="Proteomes" id="UP000013827">
    <property type="component" value="Unassembled WGS sequence"/>
</dbReference>
<evidence type="ECO:0000256" key="1">
    <source>
        <dbReference type="SAM" id="MobiDB-lite"/>
    </source>
</evidence>
<feature type="region of interest" description="Disordered" evidence="1">
    <location>
        <begin position="221"/>
        <end position="280"/>
    </location>
</feature>
<feature type="compositionally biased region" description="Low complexity" evidence="1">
    <location>
        <begin position="237"/>
        <end position="258"/>
    </location>
</feature>
<dbReference type="RefSeq" id="XP_005792352.1">
    <property type="nucleotide sequence ID" value="XM_005792295.1"/>
</dbReference>
<protein>
    <submittedName>
        <fullName evidence="2">Uncharacterized protein</fullName>
    </submittedName>
</protein>
<proteinExistence type="predicted"/>
<dbReference type="AlphaFoldDB" id="A0A0D3KVY8"/>
<dbReference type="HOGENOM" id="CLU_996015_0_0_1"/>
<reference evidence="2" key="2">
    <citation type="submission" date="2024-10" db="UniProtKB">
        <authorList>
            <consortium name="EnsemblProtists"/>
        </authorList>
    </citation>
    <scope>IDENTIFICATION</scope>
</reference>
<feature type="compositionally biased region" description="Basic residues" evidence="1">
    <location>
        <begin position="269"/>
        <end position="280"/>
    </location>
</feature>
<sequence>MPTTAAARLRLRRRLLLRHRRRRRRRRLCARCRPCASQRVRWWGLCCCRRREGLRAAGTVAALARGADGGDGGAPPLLRSATQRGAHREAHHALHGRRHRGGAAQPDARRCVLAAAVGACPLPGPAPRHAARLADAAADLSHLGAHLRRPAPLEALSEQALRPSARVPARRGEDGGPARLRLCRAVARGLDRVARAGAALAGDLLLLALLPHLYHVPPHAHGLPAARGRPRRRHPCLLHPRLGRAPLGQPRRPSWRRSGPPPFSPSSSRSRRARRRAGAH</sequence>
<dbReference type="KEGG" id="ehx:EMIHUDRAFT_466599"/>
<reference evidence="3" key="1">
    <citation type="journal article" date="2013" name="Nature">
        <title>Pan genome of the phytoplankton Emiliania underpins its global distribution.</title>
        <authorList>
            <person name="Read B.A."/>
            <person name="Kegel J."/>
            <person name="Klute M.J."/>
            <person name="Kuo A."/>
            <person name="Lefebvre S.C."/>
            <person name="Maumus F."/>
            <person name="Mayer C."/>
            <person name="Miller J."/>
            <person name="Monier A."/>
            <person name="Salamov A."/>
            <person name="Young J."/>
            <person name="Aguilar M."/>
            <person name="Claverie J.M."/>
            <person name="Frickenhaus S."/>
            <person name="Gonzalez K."/>
            <person name="Herman E.K."/>
            <person name="Lin Y.C."/>
            <person name="Napier J."/>
            <person name="Ogata H."/>
            <person name="Sarno A.F."/>
            <person name="Shmutz J."/>
            <person name="Schroeder D."/>
            <person name="de Vargas C."/>
            <person name="Verret F."/>
            <person name="von Dassow P."/>
            <person name="Valentin K."/>
            <person name="Van de Peer Y."/>
            <person name="Wheeler G."/>
            <person name="Dacks J.B."/>
            <person name="Delwiche C.F."/>
            <person name="Dyhrman S.T."/>
            <person name="Glockner G."/>
            <person name="John U."/>
            <person name="Richards T."/>
            <person name="Worden A.Z."/>
            <person name="Zhang X."/>
            <person name="Grigoriev I.V."/>
            <person name="Allen A.E."/>
            <person name="Bidle K."/>
            <person name="Borodovsky M."/>
            <person name="Bowler C."/>
            <person name="Brownlee C."/>
            <person name="Cock J.M."/>
            <person name="Elias M."/>
            <person name="Gladyshev V.N."/>
            <person name="Groth M."/>
            <person name="Guda C."/>
            <person name="Hadaegh A."/>
            <person name="Iglesias-Rodriguez M.D."/>
            <person name="Jenkins J."/>
            <person name="Jones B.M."/>
            <person name="Lawson T."/>
            <person name="Leese F."/>
            <person name="Lindquist E."/>
            <person name="Lobanov A."/>
            <person name="Lomsadze A."/>
            <person name="Malik S.B."/>
            <person name="Marsh M.E."/>
            <person name="Mackinder L."/>
            <person name="Mock T."/>
            <person name="Mueller-Roeber B."/>
            <person name="Pagarete A."/>
            <person name="Parker M."/>
            <person name="Probert I."/>
            <person name="Quesneville H."/>
            <person name="Raines C."/>
            <person name="Rensing S.A."/>
            <person name="Riano-Pachon D.M."/>
            <person name="Richier S."/>
            <person name="Rokitta S."/>
            <person name="Shiraiwa Y."/>
            <person name="Soanes D.M."/>
            <person name="van der Giezen M."/>
            <person name="Wahlund T.M."/>
            <person name="Williams B."/>
            <person name="Wilson W."/>
            <person name="Wolfe G."/>
            <person name="Wurch L.L."/>
        </authorList>
    </citation>
    <scope>NUCLEOTIDE SEQUENCE</scope>
</reference>
<evidence type="ECO:0000313" key="3">
    <source>
        <dbReference type="Proteomes" id="UP000013827"/>
    </source>
</evidence>
<feature type="region of interest" description="Disordered" evidence="1">
    <location>
        <begin position="82"/>
        <end position="105"/>
    </location>
</feature>
<dbReference type="EnsemblProtists" id="EOD39923">
    <property type="protein sequence ID" value="EOD39923"/>
    <property type="gene ID" value="EMIHUDRAFT_466599"/>
</dbReference>